<evidence type="ECO:0000256" key="3">
    <source>
        <dbReference type="ARBA" id="ARBA00022960"/>
    </source>
</evidence>
<evidence type="ECO:0000256" key="1">
    <source>
        <dbReference type="ARBA" id="ARBA00009943"/>
    </source>
</evidence>
<dbReference type="PROSITE" id="PS51191">
    <property type="entry name" value="FEMABX"/>
    <property type="match status" value="1"/>
</dbReference>
<dbReference type="Gene3D" id="3.40.630.30">
    <property type="match status" value="2"/>
</dbReference>
<keyword evidence="4" id="KW-0573">Peptidoglycan synthesis</keyword>
<dbReference type="EMBL" id="MHDA01000045">
    <property type="protein sequence ID" value="OGY30636.1"/>
    <property type="molecule type" value="Genomic_DNA"/>
</dbReference>
<reference evidence="7 8" key="1">
    <citation type="journal article" date="2016" name="Nat. Commun.">
        <title>Thousands of microbial genomes shed light on interconnected biogeochemical processes in an aquifer system.</title>
        <authorList>
            <person name="Anantharaman K."/>
            <person name="Brown C.T."/>
            <person name="Hug L.A."/>
            <person name="Sharon I."/>
            <person name="Castelle C.J."/>
            <person name="Probst A.J."/>
            <person name="Thomas B.C."/>
            <person name="Singh A."/>
            <person name="Wilkins M.J."/>
            <person name="Karaoz U."/>
            <person name="Brodie E.L."/>
            <person name="Williams K.H."/>
            <person name="Hubbard S.S."/>
            <person name="Banfield J.F."/>
        </authorList>
    </citation>
    <scope>NUCLEOTIDE SEQUENCE [LARGE SCALE GENOMIC DNA]</scope>
</reference>
<dbReference type="InterPro" id="IPR016181">
    <property type="entry name" value="Acyl_CoA_acyltransferase"/>
</dbReference>
<keyword evidence="6" id="KW-0961">Cell wall biogenesis/degradation</keyword>
<organism evidence="7 8">
    <name type="scientific">Candidatus Woykebacteria bacterium RIFCSPLOWO2_01_FULL_41_12</name>
    <dbReference type="NCBI Taxonomy" id="1802604"/>
    <lineage>
        <taxon>Bacteria</taxon>
        <taxon>Candidatus Woykeibacteriota</taxon>
    </lineage>
</organism>
<evidence type="ECO:0000313" key="7">
    <source>
        <dbReference type="EMBL" id="OGY30636.1"/>
    </source>
</evidence>
<dbReference type="GO" id="GO:0016755">
    <property type="term" value="F:aminoacyltransferase activity"/>
    <property type="evidence" value="ECO:0007669"/>
    <property type="project" value="InterPro"/>
</dbReference>
<keyword evidence="5" id="KW-0012">Acyltransferase</keyword>
<dbReference type="InterPro" id="IPR003447">
    <property type="entry name" value="FEMABX"/>
</dbReference>
<dbReference type="GO" id="GO:0071555">
    <property type="term" value="P:cell wall organization"/>
    <property type="evidence" value="ECO:0007669"/>
    <property type="project" value="UniProtKB-KW"/>
</dbReference>
<evidence type="ECO:0008006" key="9">
    <source>
        <dbReference type="Google" id="ProtNLM"/>
    </source>
</evidence>
<evidence type="ECO:0000256" key="5">
    <source>
        <dbReference type="ARBA" id="ARBA00023315"/>
    </source>
</evidence>
<evidence type="ECO:0000256" key="2">
    <source>
        <dbReference type="ARBA" id="ARBA00022679"/>
    </source>
</evidence>
<name>A0A1G1WS97_9BACT</name>
<accession>A0A1G1WS97</accession>
<dbReference type="PANTHER" id="PTHR36174">
    <property type="entry name" value="LIPID II:GLYCINE GLYCYLTRANSFERASE"/>
    <property type="match status" value="1"/>
</dbReference>
<comment type="caution">
    <text evidence="7">The sequence shown here is derived from an EMBL/GenBank/DDBJ whole genome shotgun (WGS) entry which is preliminary data.</text>
</comment>
<keyword evidence="3" id="KW-0133">Cell shape</keyword>
<dbReference type="AlphaFoldDB" id="A0A1G1WS97"/>
<dbReference type="GO" id="GO:0008360">
    <property type="term" value="P:regulation of cell shape"/>
    <property type="evidence" value="ECO:0007669"/>
    <property type="project" value="UniProtKB-KW"/>
</dbReference>
<comment type="similarity">
    <text evidence="1">Belongs to the FemABX family.</text>
</comment>
<dbReference type="SUPFAM" id="SSF55729">
    <property type="entry name" value="Acyl-CoA N-acyltransferases (Nat)"/>
    <property type="match status" value="2"/>
</dbReference>
<proteinExistence type="inferred from homology"/>
<dbReference type="Pfam" id="PF02388">
    <property type="entry name" value="FemAB"/>
    <property type="match status" value="3"/>
</dbReference>
<keyword evidence="2" id="KW-0808">Transferase</keyword>
<dbReference type="PANTHER" id="PTHR36174:SF1">
    <property type="entry name" value="LIPID II:GLYCINE GLYCYLTRANSFERASE"/>
    <property type="match status" value="1"/>
</dbReference>
<dbReference type="InterPro" id="IPR050644">
    <property type="entry name" value="PG_Glycine_Bridge_Synth"/>
</dbReference>
<evidence type="ECO:0000313" key="8">
    <source>
        <dbReference type="Proteomes" id="UP000179279"/>
    </source>
</evidence>
<sequence>MEVNIVEDKKTWEDFVQRFSPSNFLTSWEWGEFNKRMSRDIFRLGLWEGSKLTGVCLTIVERAKRGDFLLCPAGPLLKDFNLKNFKIFVSELKRIAAKVDAKFIRIRPIYLVGHVEKTIKQEGFIESPTHVHAQVSWILDITKDEEQLLSEMRKSTRYLVKHTVKDGLRVEEKSNLSGVRMLEKLQKETVQRHQFTPFSNEYLEKEFETFNKNKQIKVLISFQNEQPLAAAMVIFYGDSAFYHQGASAKTKLPATYLLQWEMIKKAKALGKKYYNFWGIASNNSSRHPWSGLTYFKQGFGGFRFDYTKPHDLPLSPFYPFIYWFEKLRQKTRGL</sequence>
<evidence type="ECO:0000256" key="6">
    <source>
        <dbReference type="ARBA" id="ARBA00023316"/>
    </source>
</evidence>
<dbReference type="Proteomes" id="UP000179279">
    <property type="component" value="Unassembled WGS sequence"/>
</dbReference>
<gene>
    <name evidence="7" type="ORF">A3A57_00130</name>
</gene>
<protein>
    <recommendedName>
        <fullName evidence="9">BioF2-like acetyltransferase domain-containing protein</fullName>
    </recommendedName>
</protein>
<evidence type="ECO:0000256" key="4">
    <source>
        <dbReference type="ARBA" id="ARBA00022984"/>
    </source>
</evidence>
<dbReference type="GO" id="GO:0009252">
    <property type="term" value="P:peptidoglycan biosynthetic process"/>
    <property type="evidence" value="ECO:0007669"/>
    <property type="project" value="UniProtKB-KW"/>
</dbReference>